<dbReference type="AlphaFoldDB" id="A0A0B5E9E7"/>
<dbReference type="PANTHER" id="PTHR37950:SF1">
    <property type="entry name" value="4-HYDROXYPHENYLACETATE CATABOLISM PROTEIN"/>
    <property type="match status" value="1"/>
</dbReference>
<dbReference type="RefSeq" id="WP_043871137.1">
    <property type="nucleotide sequence ID" value="NZ_CP004393.1"/>
</dbReference>
<organism evidence="1 2">
    <name type="scientific">Celeribacter indicus</name>
    <dbReference type="NCBI Taxonomy" id="1208324"/>
    <lineage>
        <taxon>Bacteria</taxon>
        <taxon>Pseudomonadati</taxon>
        <taxon>Pseudomonadota</taxon>
        <taxon>Alphaproteobacteria</taxon>
        <taxon>Rhodobacterales</taxon>
        <taxon>Roseobacteraceae</taxon>
        <taxon>Celeribacter</taxon>
    </lineage>
</organism>
<evidence type="ECO:0000313" key="1">
    <source>
        <dbReference type="EMBL" id="AJE48952.1"/>
    </source>
</evidence>
<dbReference type="KEGG" id="cid:P73_4237"/>
<gene>
    <name evidence="1" type="ORF">P73_4237</name>
</gene>
<reference evidence="1 2" key="1">
    <citation type="journal article" date="2014" name="Int. J. Syst. Evol. Microbiol.">
        <title>Celeribacter indicus sp. nov., a polycyclic aromatic hydrocarbon-degrading bacterium from deep-sea sediment and reclassification of Huaishuia halophila as Celeribacter halophilus comb. nov.</title>
        <authorList>
            <person name="Lai Q."/>
            <person name="Cao J."/>
            <person name="Yuan J."/>
            <person name="Li F."/>
            <person name="Shao Z."/>
        </authorList>
    </citation>
    <scope>NUCLEOTIDE SEQUENCE [LARGE SCALE GENOMIC DNA]</scope>
    <source>
        <strain evidence="1">P73</strain>
    </source>
</reference>
<dbReference type="EMBL" id="CP004393">
    <property type="protein sequence ID" value="AJE48952.1"/>
    <property type="molecule type" value="Genomic_DNA"/>
</dbReference>
<protein>
    <recommendedName>
        <fullName evidence="3">5-carboxymethyl-2-hydroxymuconate isomerase</fullName>
    </recommendedName>
</protein>
<dbReference type="GO" id="GO:0008704">
    <property type="term" value="F:5-carboxymethyl-2-hydroxymuconate delta-isomerase activity"/>
    <property type="evidence" value="ECO:0007669"/>
    <property type="project" value="InterPro"/>
</dbReference>
<dbReference type="InterPro" id="IPR014347">
    <property type="entry name" value="Tautomerase/MIF_sf"/>
</dbReference>
<evidence type="ECO:0008006" key="3">
    <source>
        <dbReference type="Google" id="ProtNLM"/>
    </source>
</evidence>
<proteinExistence type="predicted"/>
<dbReference type="Pfam" id="PF02962">
    <property type="entry name" value="CHMI"/>
    <property type="match status" value="1"/>
</dbReference>
<dbReference type="Proteomes" id="UP000031521">
    <property type="component" value="Chromosome"/>
</dbReference>
<dbReference type="HOGENOM" id="CLU_139188_2_1_5"/>
<dbReference type="PANTHER" id="PTHR37950">
    <property type="entry name" value="4-HYDROXYPHENYLACETATE CATABOLISM PROTEIN"/>
    <property type="match status" value="1"/>
</dbReference>
<dbReference type="InterPro" id="IPR004220">
    <property type="entry name" value="5-COMe_2-OHmuconate_Isoase"/>
</dbReference>
<dbReference type="STRING" id="1208324.P73_4237"/>
<keyword evidence="2" id="KW-1185">Reference proteome</keyword>
<evidence type="ECO:0000313" key="2">
    <source>
        <dbReference type="Proteomes" id="UP000031521"/>
    </source>
</evidence>
<sequence length="114" mass="12560">MPHVVIDFSDGLETAHDMTRLCSDVFEALILDAEISAPALKVRARPQPFFRIGTEPATFAHATLYLLEGRDDDTKARLSDIVLRAMDGVMPTVGSLSVDVRDMNRAAYAKRLKG</sequence>
<accession>A0A0B5E9E7</accession>
<name>A0A0B5E9E7_9RHOB</name>
<dbReference type="SUPFAM" id="SSF55331">
    <property type="entry name" value="Tautomerase/MIF"/>
    <property type="match status" value="1"/>
</dbReference>
<dbReference type="OrthoDB" id="9814215at2"/>
<dbReference type="Gene3D" id="3.30.429.10">
    <property type="entry name" value="Macrophage Migration Inhibitory Factor"/>
    <property type="match status" value="1"/>
</dbReference>